<dbReference type="Proteomes" id="UP000190188">
    <property type="component" value="Unassembled WGS sequence"/>
</dbReference>
<evidence type="ECO:0000313" key="1">
    <source>
        <dbReference type="EMBL" id="OPA81459.1"/>
    </source>
</evidence>
<gene>
    <name evidence="1" type="ORF">BVG16_03890</name>
</gene>
<comment type="caution">
    <text evidence="1">The sequence shown here is derived from an EMBL/GenBank/DDBJ whole genome shotgun (WGS) entry which is preliminary data.</text>
</comment>
<evidence type="ECO:0000313" key="2">
    <source>
        <dbReference type="Proteomes" id="UP000190188"/>
    </source>
</evidence>
<sequence length="373" mass="44061">MNFADMLSFADIHQLTRIANHYQCECNENSKNELIQSILSTVSRKDIFEQHIQGLSIEDLRFLNSILFDHRNSFSLEELVAYVQQTKFGLSEPILSSNPRDTIAKFKHLGWLFNGFSQQTRYLFQVPLDLKDRFRSVLEHKFRTELEYTTEPVAYRDEQMLILDDLNLLLKYVHHHEIALNIEGVMYRRNQQQVLESLSVAESMVSKGGWRFGYGRRFKDYPNRFSFLYDYAYYHGFLEERDERLVLTAVGQGMVEQGKQEPLTQVYRFWLRLYKSAIPNLLSLVHWIETCSRQWVTVESLKQQIGPFIKPFYYDQADNMLEERILKMMMHLGLLRIGEDEENRKVVQMTTMGKAVVQGVYVSHEDKIELPKP</sequence>
<dbReference type="RefSeq" id="WP_078497198.1">
    <property type="nucleotide sequence ID" value="NZ_MSZX01000001.1"/>
</dbReference>
<proteinExistence type="predicted"/>
<dbReference type="EMBL" id="MSZX01000001">
    <property type="protein sequence ID" value="OPA81459.1"/>
    <property type="molecule type" value="Genomic_DNA"/>
</dbReference>
<dbReference type="AlphaFoldDB" id="A0A1T2XNK1"/>
<evidence type="ECO:0008006" key="3">
    <source>
        <dbReference type="Google" id="ProtNLM"/>
    </source>
</evidence>
<reference evidence="1 2" key="1">
    <citation type="submission" date="2017-01" db="EMBL/GenBank/DDBJ databases">
        <title>Genome analysis of Paenibacillus selenitrireducens ES3-24.</title>
        <authorList>
            <person name="Xu D."/>
            <person name="Yao R."/>
            <person name="Zheng S."/>
        </authorList>
    </citation>
    <scope>NUCLEOTIDE SEQUENCE [LARGE SCALE GENOMIC DNA]</scope>
    <source>
        <strain evidence="1 2">ES3-24</strain>
    </source>
</reference>
<name>A0A1T2XNK1_9BACL</name>
<protein>
    <recommendedName>
        <fullName evidence="3">Helicase XPB/Ssl2 N-terminal domain-containing protein</fullName>
    </recommendedName>
</protein>
<organism evidence="1 2">
    <name type="scientific">Paenibacillus selenitireducens</name>
    <dbReference type="NCBI Taxonomy" id="1324314"/>
    <lineage>
        <taxon>Bacteria</taxon>
        <taxon>Bacillati</taxon>
        <taxon>Bacillota</taxon>
        <taxon>Bacilli</taxon>
        <taxon>Bacillales</taxon>
        <taxon>Paenibacillaceae</taxon>
        <taxon>Paenibacillus</taxon>
    </lineage>
</organism>
<accession>A0A1T2XNK1</accession>
<dbReference type="STRING" id="1324314.BVG16_03890"/>
<dbReference type="OrthoDB" id="2369695at2"/>
<keyword evidence="2" id="KW-1185">Reference proteome</keyword>